<evidence type="ECO:0000256" key="2">
    <source>
        <dbReference type="ARBA" id="ARBA00023445"/>
    </source>
</evidence>
<dbReference type="EMBL" id="CDPU01000040">
    <property type="protein sequence ID" value="CEO54146.1"/>
    <property type="molecule type" value="Genomic_DNA"/>
</dbReference>
<dbReference type="GO" id="GO:0016616">
    <property type="term" value="F:oxidoreductase activity, acting on the CH-OH group of donors, NAD or NADP as acceptor"/>
    <property type="evidence" value="ECO:0007669"/>
    <property type="project" value="TreeGrafter"/>
</dbReference>
<dbReference type="Gene3D" id="3.40.50.720">
    <property type="entry name" value="NAD(P)-binding Rossmann-like Domain"/>
    <property type="match status" value="1"/>
</dbReference>
<sequence length="343" mass="37440">MADPSLKLNALPKGSLILVTGGNGFIASHIIDLLLQLGFRVRGTIRAKKPWLDDLFQQKYGSKSFESVVIPSLEEEGPIDAAMQGVSGVVHVASDVSFGLDPAAVIGRAVKFIETILAVVKRHDSVKSFVLTSSSSAVIIPKSNQAGVRVDENTWNDEAVKAAWDPQTPEEGKGYAIYAASKTESERAAWKWVEKNKPGFTFNTVLPNFTIGENLSPEIPGSTSGWTRKLLDGHRDIFSIFIPQYYVSVTDVARLHVIALLAPAVENQRLFAFAAAFNLTDVIGRFRAMNPENKKIPDPPQNEGHDLTEVVPAPRAEALLKEYFGTTGWVSLQDSLESCVRGH</sequence>
<keyword evidence="1" id="KW-0560">Oxidoreductase</keyword>
<name>A0A0B7KHF6_BIOOC</name>
<evidence type="ECO:0000256" key="1">
    <source>
        <dbReference type="ARBA" id="ARBA00023002"/>
    </source>
</evidence>
<organism evidence="4">
    <name type="scientific">Bionectria ochroleuca</name>
    <name type="common">Gliocladium roseum</name>
    <dbReference type="NCBI Taxonomy" id="29856"/>
    <lineage>
        <taxon>Eukaryota</taxon>
        <taxon>Fungi</taxon>
        <taxon>Dikarya</taxon>
        <taxon>Ascomycota</taxon>
        <taxon>Pezizomycotina</taxon>
        <taxon>Sordariomycetes</taxon>
        <taxon>Hypocreomycetidae</taxon>
        <taxon>Hypocreales</taxon>
        <taxon>Bionectriaceae</taxon>
        <taxon>Clonostachys</taxon>
    </lineage>
</organism>
<comment type="similarity">
    <text evidence="2">Belongs to the NAD(P)-dependent epimerase/dehydratase family. Dihydroflavonol-4-reductase subfamily.</text>
</comment>
<proteinExistence type="inferred from homology"/>
<dbReference type="SUPFAM" id="SSF51735">
    <property type="entry name" value="NAD(P)-binding Rossmann-fold domains"/>
    <property type="match status" value="1"/>
</dbReference>
<dbReference type="InterPro" id="IPR001509">
    <property type="entry name" value="Epimerase_deHydtase"/>
</dbReference>
<protein>
    <recommendedName>
        <fullName evidence="3">NAD-dependent epimerase/dehydratase domain-containing protein</fullName>
    </recommendedName>
</protein>
<feature type="domain" description="NAD-dependent epimerase/dehydratase" evidence="3">
    <location>
        <begin position="17"/>
        <end position="264"/>
    </location>
</feature>
<dbReference type="PANTHER" id="PTHR10366:SF562">
    <property type="entry name" value="ALDEHYDE REDUCTASE II (AFU_ORTHOLOGUE AFUA_1G11360)"/>
    <property type="match status" value="1"/>
</dbReference>
<accession>A0A0B7KHF6</accession>
<gene>
    <name evidence="4" type="ORF">BN869_000010204_1</name>
</gene>
<dbReference type="AlphaFoldDB" id="A0A0B7KHF6"/>
<evidence type="ECO:0000313" key="4">
    <source>
        <dbReference type="EMBL" id="CEO54146.1"/>
    </source>
</evidence>
<dbReference type="PANTHER" id="PTHR10366">
    <property type="entry name" value="NAD DEPENDENT EPIMERASE/DEHYDRATASE"/>
    <property type="match status" value="1"/>
</dbReference>
<dbReference type="InterPro" id="IPR036291">
    <property type="entry name" value="NAD(P)-bd_dom_sf"/>
</dbReference>
<reference evidence="4" key="1">
    <citation type="submission" date="2015-01" db="EMBL/GenBank/DDBJ databases">
        <authorList>
            <person name="Durling Mikael"/>
        </authorList>
    </citation>
    <scope>NUCLEOTIDE SEQUENCE</scope>
</reference>
<dbReference type="InterPro" id="IPR050425">
    <property type="entry name" value="NAD(P)_dehydrat-like"/>
</dbReference>
<evidence type="ECO:0000259" key="3">
    <source>
        <dbReference type="Pfam" id="PF01370"/>
    </source>
</evidence>
<dbReference type="Pfam" id="PF01370">
    <property type="entry name" value="Epimerase"/>
    <property type="match status" value="1"/>
</dbReference>